<accession>A0A371IFA4</accession>
<sequence length="221" mass="24360">MEATDTLLPYYKPNLSKNNKALRPVINLDNRAELQTQKHYSGIMDSRMTTTLKIIGGGKADSTEVKEPPEKQGFHRKRHHQPMMEDAKEQNNLAQHSSKNGGSAKQEFSGMLTIVAVTAAIQYQGLGQSMVQTCSTESTNDQENNQNPDQILQHLSTITSNLQSINILEAKVSALKAQSSNSRSHTTVTLLNVDQAPLSLLASTVGIILEIQYPHLPDQEL</sequence>
<dbReference type="EMBL" id="QJKJ01000211">
    <property type="protein sequence ID" value="RDY13719.1"/>
    <property type="molecule type" value="Genomic_DNA"/>
</dbReference>
<name>A0A371IFA4_MUCPR</name>
<evidence type="ECO:0000256" key="1">
    <source>
        <dbReference type="SAM" id="MobiDB-lite"/>
    </source>
</evidence>
<feature type="compositionally biased region" description="Basic and acidic residues" evidence="1">
    <location>
        <begin position="61"/>
        <end position="73"/>
    </location>
</feature>
<dbReference type="AlphaFoldDB" id="A0A371IFA4"/>
<organism evidence="2 3">
    <name type="scientific">Mucuna pruriens</name>
    <name type="common">Velvet bean</name>
    <name type="synonym">Dolichos pruriens</name>
    <dbReference type="NCBI Taxonomy" id="157652"/>
    <lineage>
        <taxon>Eukaryota</taxon>
        <taxon>Viridiplantae</taxon>
        <taxon>Streptophyta</taxon>
        <taxon>Embryophyta</taxon>
        <taxon>Tracheophyta</taxon>
        <taxon>Spermatophyta</taxon>
        <taxon>Magnoliopsida</taxon>
        <taxon>eudicotyledons</taxon>
        <taxon>Gunneridae</taxon>
        <taxon>Pentapetalae</taxon>
        <taxon>rosids</taxon>
        <taxon>fabids</taxon>
        <taxon>Fabales</taxon>
        <taxon>Fabaceae</taxon>
        <taxon>Papilionoideae</taxon>
        <taxon>50 kb inversion clade</taxon>
        <taxon>NPAAA clade</taxon>
        <taxon>indigoferoid/millettioid clade</taxon>
        <taxon>Phaseoleae</taxon>
        <taxon>Mucuna</taxon>
    </lineage>
</organism>
<evidence type="ECO:0000313" key="3">
    <source>
        <dbReference type="Proteomes" id="UP000257109"/>
    </source>
</evidence>
<comment type="caution">
    <text evidence="2">The sequence shown here is derived from an EMBL/GenBank/DDBJ whole genome shotgun (WGS) entry which is preliminary data.</text>
</comment>
<feature type="compositionally biased region" description="Polar residues" evidence="1">
    <location>
        <begin position="90"/>
        <end position="103"/>
    </location>
</feature>
<protein>
    <submittedName>
        <fullName evidence="2">Uncharacterized protein</fullName>
    </submittedName>
</protein>
<reference evidence="2" key="1">
    <citation type="submission" date="2018-05" db="EMBL/GenBank/DDBJ databases">
        <title>Draft genome of Mucuna pruriens seed.</title>
        <authorList>
            <person name="Nnadi N.E."/>
            <person name="Vos R."/>
            <person name="Hasami M.H."/>
            <person name="Devisetty U.K."/>
            <person name="Aguiy J.C."/>
        </authorList>
    </citation>
    <scope>NUCLEOTIDE SEQUENCE [LARGE SCALE GENOMIC DNA]</scope>
    <source>
        <strain evidence="2">JCA_2017</strain>
    </source>
</reference>
<gene>
    <name evidence="2" type="ORF">CR513_01320</name>
</gene>
<proteinExistence type="predicted"/>
<dbReference type="Proteomes" id="UP000257109">
    <property type="component" value="Unassembled WGS sequence"/>
</dbReference>
<feature type="region of interest" description="Disordered" evidence="1">
    <location>
        <begin position="59"/>
        <end position="105"/>
    </location>
</feature>
<keyword evidence="3" id="KW-1185">Reference proteome</keyword>
<evidence type="ECO:0000313" key="2">
    <source>
        <dbReference type="EMBL" id="RDY13719.1"/>
    </source>
</evidence>